<gene>
    <name evidence="1" type="ORF">B2J93_6168</name>
</gene>
<evidence type="ECO:0000313" key="2">
    <source>
        <dbReference type="Proteomes" id="UP000242519"/>
    </source>
</evidence>
<name>A0A218ZH57_9HELO</name>
<sequence length="136" mass="14832">MTTTRGASFVHRCSSVKSGIESLNPFYLVIPGIVGNVSRGQGQLPLDAKQPTSPVLVATTGIVAAKFSFLVEYLGAQMVETQIAGTACLIAPTRRHARPDNYIEVLARMSQESNSLIVVDVAVVEKREIWKKNFDR</sequence>
<proteinExistence type="predicted"/>
<dbReference type="Proteomes" id="UP000242519">
    <property type="component" value="Unassembled WGS sequence"/>
</dbReference>
<protein>
    <submittedName>
        <fullName evidence="1">Beta-hexosaminidase</fullName>
    </submittedName>
</protein>
<reference evidence="1 2" key="1">
    <citation type="submission" date="2017-04" db="EMBL/GenBank/DDBJ databases">
        <title>Draft genome sequence of Marssonina coronaria NL1: causal agent of apple blotch.</title>
        <authorList>
            <person name="Cheng Q."/>
        </authorList>
    </citation>
    <scope>NUCLEOTIDE SEQUENCE [LARGE SCALE GENOMIC DNA]</scope>
    <source>
        <strain evidence="1 2">NL1</strain>
    </source>
</reference>
<dbReference type="EMBL" id="MZNU01000006">
    <property type="protein sequence ID" value="OWP07389.1"/>
    <property type="molecule type" value="Genomic_DNA"/>
</dbReference>
<dbReference type="AlphaFoldDB" id="A0A218ZH57"/>
<organism evidence="1 2">
    <name type="scientific">Diplocarpon coronariae</name>
    <dbReference type="NCBI Taxonomy" id="2795749"/>
    <lineage>
        <taxon>Eukaryota</taxon>
        <taxon>Fungi</taxon>
        <taxon>Dikarya</taxon>
        <taxon>Ascomycota</taxon>
        <taxon>Pezizomycotina</taxon>
        <taxon>Leotiomycetes</taxon>
        <taxon>Helotiales</taxon>
        <taxon>Drepanopezizaceae</taxon>
        <taxon>Diplocarpon</taxon>
    </lineage>
</organism>
<accession>A0A218ZH57</accession>
<evidence type="ECO:0000313" key="1">
    <source>
        <dbReference type="EMBL" id="OWP07389.1"/>
    </source>
</evidence>
<keyword evidence="2" id="KW-1185">Reference proteome</keyword>
<comment type="caution">
    <text evidence="1">The sequence shown here is derived from an EMBL/GenBank/DDBJ whole genome shotgun (WGS) entry which is preliminary data.</text>
</comment>
<dbReference type="InParanoid" id="A0A218ZH57"/>